<feature type="compositionally biased region" description="Low complexity" evidence="2">
    <location>
        <begin position="238"/>
        <end position="247"/>
    </location>
</feature>
<proteinExistence type="predicted"/>
<dbReference type="EMBL" id="NIDF01000143">
    <property type="protein sequence ID" value="TYJ52291.1"/>
    <property type="molecule type" value="Genomic_DNA"/>
</dbReference>
<dbReference type="PANTHER" id="PTHR23339">
    <property type="entry name" value="TYROSINE SPECIFIC PROTEIN PHOSPHATASE AND DUAL SPECIFICITY PROTEIN PHOSPHATASE"/>
    <property type="match status" value="1"/>
</dbReference>
<dbReference type="GO" id="GO:0016791">
    <property type="term" value="F:phosphatase activity"/>
    <property type="evidence" value="ECO:0007669"/>
    <property type="project" value="UniProtKB-ARBA"/>
</dbReference>
<feature type="region of interest" description="Disordered" evidence="2">
    <location>
        <begin position="448"/>
        <end position="530"/>
    </location>
</feature>
<protein>
    <recommendedName>
        <fullName evidence="3">Tyrosine specific protein phosphatases domain-containing protein</fullName>
    </recommendedName>
</protein>
<feature type="compositionally biased region" description="Low complexity" evidence="2">
    <location>
        <begin position="377"/>
        <end position="401"/>
    </location>
</feature>
<keyword evidence="5" id="KW-1185">Reference proteome</keyword>
<feature type="domain" description="Tyrosine specific protein phosphatases" evidence="3">
    <location>
        <begin position="781"/>
        <end position="822"/>
    </location>
</feature>
<feature type="compositionally biased region" description="Basic and acidic residues" evidence="2">
    <location>
        <begin position="520"/>
        <end position="530"/>
    </location>
</feature>
<dbReference type="Gene3D" id="3.90.190.10">
    <property type="entry name" value="Protein tyrosine phosphatase superfamily"/>
    <property type="match status" value="1"/>
</dbReference>
<feature type="compositionally biased region" description="Low complexity" evidence="2">
    <location>
        <begin position="846"/>
        <end position="869"/>
    </location>
</feature>
<gene>
    <name evidence="4" type="ORF">B9479_007106</name>
</gene>
<comment type="caution">
    <text evidence="4">The sequence shown here is derived from an EMBL/GenBank/DDBJ whole genome shotgun (WGS) entry which is preliminary data.</text>
</comment>
<evidence type="ECO:0000256" key="1">
    <source>
        <dbReference type="ARBA" id="ARBA00022801"/>
    </source>
</evidence>
<feature type="region of interest" description="Disordered" evidence="2">
    <location>
        <begin position="656"/>
        <end position="694"/>
    </location>
</feature>
<evidence type="ECO:0000313" key="4">
    <source>
        <dbReference type="EMBL" id="TYJ52291.1"/>
    </source>
</evidence>
<reference evidence="4 5" key="1">
    <citation type="submission" date="2017-05" db="EMBL/GenBank/DDBJ databases">
        <title>The Genome Sequence of Tsuchiyaea wingfieldii DSM 27421.</title>
        <authorList>
            <person name="Cuomo C."/>
            <person name="Passer A."/>
            <person name="Billmyre B."/>
            <person name="Heitman J."/>
        </authorList>
    </citation>
    <scope>NUCLEOTIDE SEQUENCE [LARGE SCALE GENOMIC DNA]</scope>
    <source>
        <strain evidence="4 5">DSM 27421</strain>
    </source>
</reference>
<evidence type="ECO:0000313" key="5">
    <source>
        <dbReference type="Proteomes" id="UP000322245"/>
    </source>
</evidence>
<dbReference type="Proteomes" id="UP000322245">
    <property type="component" value="Unassembled WGS sequence"/>
</dbReference>
<feature type="compositionally biased region" description="Low complexity" evidence="2">
    <location>
        <begin position="94"/>
        <end position="117"/>
    </location>
</feature>
<evidence type="ECO:0000256" key="2">
    <source>
        <dbReference type="SAM" id="MobiDB-lite"/>
    </source>
</evidence>
<keyword evidence="1" id="KW-0378">Hydrolase</keyword>
<feature type="compositionally biased region" description="Basic residues" evidence="2">
    <location>
        <begin position="36"/>
        <end position="58"/>
    </location>
</feature>
<evidence type="ECO:0000259" key="3">
    <source>
        <dbReference type="PROSITE" id="PS50056"/>
    </source>
</evidence>
<accession>A0A5D3AQ46</accession>
<organism evidence="4 5">
    <name type="scientific">Cryptococcus floricola</name>
    <dbReference type="NCBI Taxonomy" id="2591691"/>
    <lineage>
        <taxon>Eukaryota</taxon>
        <taxon>Fungi</taxon>
        <taxon>Dikarya</taxon>
        <taxon>Basidiomycota</taxon>
        <taxon>Agaricomycotina</taxon>
        <taxon>Tremellomycetes</taxon>
        <taxon>Tremellales</taxon>
        <taxon>Cryptococcaceae</taxon>
        <taxon>Cryptococcus</taxon>
    </lineage>
</organism>
<dbReference type="InterPro" id="IPR000387">
    <property type="entry name" value="Tyr_Pase_dom"/>
</dbReference>
<dbReference type="Pfam" id="PF22784">
    <property type="entry name" value="PTP-SAK"/>
    <property type="match status" value="1"/>
</dbReference>
<dbReference type="SUPFAM" id="SSF52799">
    <property type="entry name" value="(Phosphotyrosine protein) phosphatases II"/>
    <property type="match status" value="1"/>
</dbReference>
<name>A0A5D3AQ46_9TREE</name>
<feature type="compositionally biased region" description="Low complexity" evidence="2">
    <location>
        <begin position="676"/>
        <end position="686"/>
    </location>
</feature>
<feature type="region of interest" description="Disordered" evidence="2">
    <location>
        <begin position="355"/>
        <end position="401"/>
    </location>
</feature>
<dbReference type="PROSITE" id="PS50056">
    <property type="entry name" value="TYR_PHOSPHATASE_2"/>
    <property type="match status" value="1"/>
</dbReference>
<dbReference type="InterPro" id="IPR057023">
    <property type="entry name" value="PTP-SAK"/>
</dbReference>
<feature type="region of interest" description="Disordered" evidence="2">
    <location>
        <begin position="1"/>
        <end position="119"/>
    </location>
</feature>
<feature type="region of interest" description="Disordered" evidence="2">
    <location>
        <begin position="843"/>
        <end position="869"/>
    </location>
</feature>
<dbReference type="AlphaFoldDB" id="A0A5D3AQ46"/>
<dbReference type="InterPro" id="IPR050561">
    <property type="entry name" value="PTP"/>
</dbReference>
<feature type="compositionally biased region" description="Polar residues" evidence="2">
    <location>
        <begin position="216"/>
        <end position="233"/>
    </location>
</feature>
<feature type="compositionally biased region" description="Acidic residues" evidence="2">
    <location>
        <begin position="71"/>
        <end position="81"/>
    </location>
</feature>
<feature type="compositionally biased region" description="Polar residues" evidence="2">
    <location>
        <begin position="14"/>
        <end position="24"/>
    </location>
</feature>
<sequence>MSRTAAPTPPPQTYFPQKTATPSMRHNAHSTSSAHFARHGHGHGHGHHSHSFARRKVKNLPSGTFKKAPEESSEGDAADGDAEGRREEDPPIASSSSSNQSSQSSIPSSNDSLSRSSTPLTSASMASIISQTPSTLLTPVSSDSEPSIIDADDISLHSDSALSPAYLGGGDLGQMSLGGGEGGKPSWVGKMVMGVVNTGRGFIRDERRRGSFTGRRATSQTGALTQSSLTTTVPLRPPTASLLSAPSQPAPPSVQSAGVMVQKPEEEEEEEEEKAKRQREWIESENRRIHECARLCSQWPQSGYNMTKHGPKGANIPYQPQSFCNPHYVAMVMQRQAELEQQLCTTSSTFFSCQHQSQHRRQHHRGEHESDDETDTSVSELSGSASGSASGSGSAESSPVGSVLFGSAARFEGGRECREEEERKRAEELREAMASSLLCCRHPNASVPSLPHESDETMQVDEPLSTAHSHAHAHTHAHAHAHAHAHSLPLPQRHTRQPTRVRAQSCGAKRPMVGQGQQGEEEKRRKVEEDEDVKMVVEEAVDNGVILSPSESAKASVSAAQGGGWMSASVPDLSKAHAAHAQNPTPAAVFGMVVKTSESHPIIVSPFFPSELLEILSRNVVGQVEEGKRMMLGSRIDVPSLLLGFAPPSASAPIPSPLQSSFRDLHLSPPSPSPSPSASSTQTQPKPKTKTLGNLLLSSCPGKRLRMDAPSKGRGPVCRDLATDLRRIKGEGVGALVCCLDDEELALLGVPWETYRDVAVGTGLDVIRLPMPDGFTMVSMELFDSQVALIAQKYTLQGINVLVHCRGGIGRAGMTACAWAIKMGFVQPHPSLTIVEEAARRHAAHTARSAPNPNPSSTPNSSSTSPTAPTAIPAELEHQIIMSIVERVIAMIRCRRGLKAIESYEQVQFLRRYVGWLREKA</sequence>
<feature type="region of interest" description="Disordered" evidence="2">
    <location>
        <begin position="206"/>
        <end position="275"/>
    </location>
</feature>
<dbReference type="InterPro" id="IPR029021">
    <property type="entry name" value="Prot-tyrosine_phosphatase-like"/>
</dbReference>
<feature type="compositionally biased region" description="Basic residues" evidence="2">
    <location>
        <begin position="469"/>
        <end position="485"/>
    </location>
</feature>